<comment type="caution">
    <text evidence="2">The sequence shown here is derived from an EMBL/GenBank/DDBJ whole genome shotgun (WGS) entry which is preliminary data.</text>
</comment>
<evidence type="ECO:0000313" key="3">
    <source>
        <dbReference type="Proteomes" id="UP001589734"/>
    </source>
</evidence>
<evidence type="ECO:0000256" key="1">
    <source>
        <dbReference type="SAM" id="MobiDB-lite"/>
    </source>
</evidence>
<organism evidence="2 3">
    <name type="scientific">Flavobacterium procerum</name>
    <dbReference type="NCBI Taxonomy" id="1455569"/>
    <lineage>
        <taxon>Bacteria</taxon>
        <taxon>Pseudomonadati</taxon>
        <taxon>Bacteroidota</taxon>
        <taxon>Flavobacteriia</taxon>
        <taxon>Flavobacteriales</taxon>
        <taxon>Flavobacteriaceae</taxon>
        <taxon>Flavobacterium</taxon>
    </lineage>
</organism>
<feature type="region of interest" description="Disordered" evidence="1">
    <location>
        <begin position="1"/>
        <end position="21"/>
    </location>
</feature>
<name>A0ABV6BQA3_9FLAO</name>
<dbReference type="EMBL" id="JBHLYW010000007">
    <property type="protein sequence ID" value="MFC0076811.1"/>
    <property type="molecule type" value="Genomic_DNA"/>
</dbReference>
<dbReference type="Proteomes" id="UP001589734">
    <property type="component" value="Unassembled WGS sequence"/>
</dbReference>
<proteinExistence type="predicted"/>
<accession>A0ABV6BQA3</accession>
<keyword evidence="3" id="KW-1185">Reference proteome</keyword>
<sequence length="54" mass="6407">MGTSISLGDYEPERIPEPWEESQYRSQRNAYYAQSIDMDINNLSIVLQHLHHWS</sequence>
<protein>
    <submittedName>
        <fullName evidence="2">Uncharacterized protein</fullName>
    </submittedName>
</protein>
<dbReference type="RefSeq" id="WP_379685849.1">
    <property type="nucleotide sequence ID" value="NZ_JBHLYW010000007.1"/>
</dbReference>
<evidence type="ECO:0000313" key="2">
    <source>
        <dbReference type="EMBL" id="MFC0076811.1"/>
    </source>
</evidence>
<reference evidence="2 3" key="1">
    <citation type="submission" date="2024-09" db="EMBL/GenBank/DDBJ databases">
        <authorList>
            <person name="Sun Q."/>
            <person name="Mori K."/>
        </authorList>
    </citation>
    <scope>NUCLEOTIDE SEQUENCE [LARGE SCALE GENOMIC DNA]</scope>
    <source>
        <strain evidence="2 3">CGMCC 1.12926</strain>
    </source>
</reference>
<gene>
    <name evidence="2" type="ORF">ACFFLS_07155</name>
</gene>